<accession>A0ABW0YHZ1</accession>
<keyword evidence="2" id="KW-1185">Reference proteome</keyword>
<dbReference type="InterPro" id="IPR058926">
    <property type="entry name" value="YmzB-like"/>
</dbReference>
<gene>
    <name evidence="1" type="ORF">ACFPU1_03050</name>
</gene>
<dbReference type="RefSeq" id="WP_385938446.1">
    <property type="nucleotide sequence ID" value="NZ_JBHSOZ010000003.1"/>
</dbReference>
<name>A0ABW0YHZ1_9BACI</name>
<reference evidence="2" key="1">
    <citation type="journal article" date="2019" name="Int. J. Syst. Evol. Microbiol.">
        <title>The Global Catalogue of Microorganisms (GCM) 10K type strain sequencing project: providing services to taxonomists for standard genome sequencing and annotation.</title>
        <authorList>
            <consortium name="The Broad Institute Genomics Platform"/>
            <consortium name="The Broad Institute Genome Sequencing Center for Infectious Disease"/>
            <person name="Wu L."/>
            <person name="Ma J."/>
        </authorList>
    </citation>
    <scope>NUCLEOTIDE SEQUENCE [LARGE SCALE GENOMIC DNA]</scope>
    <source>
        <strain evidence="2">CECT 7184</strain>
    </source>
</reference>
<evidence type="ECO:0000313" key="2">
    <source>
        <dbReference type="Proteomes" id="UP001596142"/>
    </source>
</evidence>
<evidence type="ECO:0000313" key="1">
    <source>
        <dbReference type="EMBL" id="MFC5711751.1"/>
    </source>
</evidence>
<comment type="caution">
    <text evidence="1">The sequence shown here is derived from an EMBL/GenBank/DDBJ whole genome shotgun (WGS) entry which is preliminary data.</text>
</comment>
<dbReference type="EMBL" id="JBHSOZ010000003">
    <property type="protein sequence ID" value="MFC5711751.1"/>
    <property type="molecule type" value="Genomic_DNA"/>
</dbReference>
<protein>
    <submittedName>
        <fullName evidence="1">Uncharacterized protein</fullName>
    </submittedName>
</protein>
<dbReference type="Proteomes" id="UP001596142">
    <property type="component" value="Unassembled WGS sequence"/>
</dbReference>
<dbReference type="Pfam" id="PF25846">
    <property type="entry name" value="YmzB"/>
    <property type="match status" value="1"/>
</dbReference>
<organism evidence="1 2">
    <name type="scientific">Thalassorhabdus alkalitolerans</name>
    <dbReference type="NCBI Taxonomy" id="2282697"/>
    <lineage>
        <taxon>Bacteria</taxon>
        <taxon>Bacillati</taxon>
        <taxon>Bacillota</taxon>
        <taxon>Bacilli</taxon>
        <taxon>Bacillales</taxon>
        <taxon>Bacillaceae</taxon>
        <taxon>Thalassorhabdus</taxon>
    </lineage>
</organism>
<proteinExistence type="predicted"/>
<sequence length="120" mass="13437">MDQQIDQVSQWLESQKGNVLFIKKEELETGKDEVMNTDNVRFTLDSVDVKNNKASIDDYIPSKEIILHGSGTVQTDDGPTDLPSDVYEIPLGGEIKTEKDSNGVKVETEDVIYTIFAQSR</sequence>